<dbReference type="PANTHER" id="PTHR40370:SF1">
    <property type="entry name" value="DUF3074 DOMAIN-CONTAINING PROTEIN"/>
    <property type="match status" value="1"/>
</dbReference>
<evidence type="ECO:0000259" key="2">
    <source>
        <dbReference type="Pfam" id="PF11274"/>
    </source>
</evidence>
<gene>
    <name evidence="3" type="ORF">Dda_5288</name>
</gene>
<dbReference type="EMBL" id="JAQGDS010000006">
    <property type="protein sequence ID" value="KAJ6259650.1"/>
    <property type="molecule type" value="Genomic_DNA"/>
</dbReference>
<feature type="domain" description="DUF3074" evidence="2">
    <location>
        <begin position="140"/>
        <end position="336"/>
    </location>
</feature>
<dbReference type="PANTHER" id="PTHR40370">
    <property type="entry name" value="EXPRESSED PROTEIN"/>
    <property type="match status" value="1"/>
</dbReference>
<feature type="compositionally biased region" description="Acidic residues" evidence="1">
    <location>
        <begin position="107"/>
        <end position="116"/>
    </location>
</feature>
<organism evidence="3 4">
    <name type="scientific">Drechslerella dactyloides</name>
    <name type="common">Nematode-trapping fungus</name>
    <name type="synonym">Arthrobotrys dactyloides</name>
    <dbReference type="NCBI Taxonomy" id="74499"/>
    <lineage>
        <taxon>Eukaryota</taxon>
        <taxon>Fungi</taxon>
        <taxon>Dikarya</taxon>
        <taxon>Ascomycota</taxon>
        <taxon>Pezizomycotina</taxon>
        <taxon>Orbiliomycetes</taxon>
        <taxon>Orbiliales</taxon>
        <taxon>Orbiliaceae</taxon>
        <taxon>Drechslerella</taxon>
    </lineage>
</organism>
<dbReference type="Pfam" id="PF11274">
    <property type="entry name" value="DUF3074"/>
    <property type="match status" value="1"/>
</dbReference>
<proteinExistence type="predicted"/>
<dbReference type="AlphaFoldDB" id="A0AAD6IY03"/>
<accession>A0AAD6IY03</accession>
<evidence type="ECO:0000256" key="1">
    <source>
        <dbReference type="SAM" id="MobiDB-lite"/>
    </source>
</evidence>
<keyword evidence="4" id="KW-1185">Reference proteome</keyword>
<feature type="region of interest" description="Disordered" evidence="1">
    <location>
        <begin position="107"/>
        <end position="130"/>
    </location>
</feature>
<sequence>MFYLLKLGLKMNRQGVFRAAPVPLEEIPRSGDDLNSYLNNLVNDAHNFVNSLTFPSERPWKLNFKKLNKYGEVEVCSRVIKIKEHKQPQLGKAEIQALTQGIEVVDGPDEQEENEAQEGNKEKKKNQGKSEKKAIRTEYWFSRHSVHNLDSENTDRPFIWDDFDDYLFKDHAEHELGYAPTVRQVDKIIVESDWDLSGVSIPGWEIVKVAAYGIHHQLPWPLSERVFPILLILATAVDNRELMIISMPIKIASDIKGTNIKSQESVNVITPKVTIGQYVAVERVLYRPATASDAKPQVIWDMATASDASGNIPMAIQRRGVGREIFKDVEAFLDYVHKKAAA</sequence>
<comment type="caution">
    <text evidence="3">The sequence shown here is derived from an EMBL/GenBank/DDBJ whole genome shotgun (WGS) entry which is preliminary data.</text>
</comment>
<name>A0AAD6IY03_DREDA</name>
<dbReference type="Proteomes" id="UP001221413">
    <property type="component" value="Unassembled WGS sequence"/>
</dbReference>
<reference evidence="3" key="1">
    <citation type="submission" date="2023-01" db="EMBL/GenBank/DDBJ databases">
        <title>The chitinases involved in constricting ring structure development in the nematode-trapping fungus Drechslerella dactyloides.</title>
        <authorList>
            <person name="Wang R."/>
            <person name="Zhang L."/>
            <person name="Tang P."/>
            <person name="Li S."/>
            <person name="Liang L."/>
        </authorList>
    </citation>
    <scope>NUCLEOTIDE SEQUENCE</scope>
    <source>
        <strain evidence="3">YMF1.00031</strain>
    </source>
</reference>
<dbReference type="InterPro" id="IPR024500">
    <property type="entry name" value="DUF3074"/>
</dbReference>
<protein>
    <recommendedName>
        <fullName evidence="2">DUF3074 domain-containing protein</fullName>
    </recommendedName>
</protein>
<evidence type="ECO:0000313" key="3">
    <source>
        <dbReference type="EMBL" id="KAJ6259650.1"/>
    </source>
</evidence>
<evidence type="ECO:0000313" key="4">
    <source>
        <dbReference type="Proteomes" id="UP001221413"/>
    </source>
</evidence>